<dbReference type="Proteomes" id="UP000322873">
    <property type="component" value="Unassembled WGS sequence"/>
</dbReference>
<organism evidence="1 2">
    <name type="scientific">Monilinia fructicola</name>
    <name type="common">Brown rot fungus</name>
    <name type="synonym">Ciboria fructicola</name>
    <dbReference type="NCBI Taxonomy" id="38448"/>
    <lineage>
        <taxon>Eukaryota</taxon>
        <taxon>Fungi</taxon>
        <taxon>Dikarya</taxon>
        <taxon>Ascomycota</taxon>
        <taxon>Pezizomycotina</taxon>
        <taxon>Leotiomycetes</taxon>
        <taxon>Helotiales</taxon>
        <taxon>Sclerotiniaceae</taxon>
        <taxon>Monilinia</taxon>
    </lineage>
</organism>
<evidence type="ECO:0000313" key="1">
    <source>
        <dbReference type="EMBL" id="KAA8576229.1"/>
    </source>
</evidence>
<gene>
    <name evidence="1" type="ORF">EYC84_006380</name>
</gene>
<dbReference type="AlphaFoldDB" id="A0A5M9K6Y4"/>
<dbReference type="EMBL" id="VICG01000001">
    <property type="protein sequence ID" value="KAA8576229.1"/>
    <property type="molecule type" value="Genomic_DNA"/>
</dbReference>
<sequence length="92" mass="10481">MLLPLPPPPPLLLCLSKFPLPDLPSIIYLRALQLQTNPFAKGIRLLIRFTYSPVNLHTKRISSISKTIRLRGRVTSRTSHLINLLHPIQQQP</sequence>
<proteinExistence type="predicted"/>
<accession>A0A5M9K6Y4</accession>
<evidence type="ECO:0000313" key="2">
    <source>
        <dbReference type="Proteomes" id="UP000322873"/>
    </source>
</evidence>
<keyword evidence="2" id="KW-1185">Reference proteome</keyword>
<reference evidence="1 2" key="1">
    <citation type="submission" date="2019-06" db="EMBL/GenBank/DDBJ databases">
        <title>Genome Sequence of the Brown Rot Fungal Pathogen Monilinia fructicola.</title>
        <authorList>
            <person name="De Miccolis Angelini R.M."/>
            <person name="Landi L."/>
            <person name="Abate D."/>
            <person name="Pollastro S."/>
            <person name="Romanazzi G."/>
            <person name="Faretra F."/>
        </authorList>
    </citation>
    <scope>NUCLEOTIDE SEQUENCE [LARGE SCALE GENOMIC DNA]</scope>
    <source>
        <strain evidence="1 2">Mfrc123</strain>
    </source>
</reference>
<comment type="caution">
    <text evidence="1">The sequence shown here is derived from an EMBL/GenBank/DDBJ whole genome shotgun (WGS) entry which is preliminary data.</text>
</comment>
<protein>
    <submittedName>
        <fullName evidence="1">Uncharacterized protein</fullName>
    </submittedName>
</protein>
<name>A0A5M9K6Y4_MONFR</name>